<reference evidence="3" key="3">
    <citation type="submission" date="2015-08" db="EMBL/GenBank/DDBJ databases">
        <title>Draft Genome Sequence of a Heterotrophic Facultative Anaerobic Bacterium Ardenticatena maritima Strain 110S.</title>
        <authorList>
            <person name="Kawaichi S."/>
            <person name="Yoshida T."/>
            <person name="Sako Y."/>
            <person name="Nakamura R."/>
        </authorList>
    </citation>
    <scope>NUCLEOTIDE SEQUENCE [LARGE SCALE GENOMIC DNA]</scope>
    <source>
        <strain evidence="3">110S</strain>
    </source>
</reference>
<protein>
    <recommendedName>
        <fullName evidence="5">Alkyl hydroperoxide reductase subunit C/ Thiol specific antioxidant domain-containing protein</fullName>
    </recommendedName>
</protein>
<dbReference type="SUPFAM" id="SSF52833">
    <property type="entry name" value="Thioredoxin-like"/>
    <property type="match status" value="1"/>
</dbReference>
<dbReference type="Proteomes" id="UP000037784">
    <property type="component" value="Unassembled WGS sequence"/>
</dbReference>
<name>A0A0M8KB51_9CHLR</name>
<accession>A0A0M8KB51</accession>
<proteinExistence type="predicted"/>
<evidence type="ECO:0000313" key="4">
    <source>
        <dbReference type="Proteomes" id="UP000050502"/>
    </source>
</evidence>
<dbReference type="Pfam" id="PF13911">
    <property type="entry name" value="AhpC-TSA_2"/>
    <property type="match status" value="1"/>
</dbReference>
<evidence type="ECO:0000313" key="1">
    <source>
        <dbReference type="EMBL" id="GAP64139.1"/>
    </source>
</evidence>
<organism evidence="1 3">
    <name type="scientific">Ardenticatena maritima</name>
    <dbReference type="NCBI Taxonomy" id="872965"/>
    <lineage>
        <taxon>Bacteria</taxon>
        <taxon>Bacillati</taxon>
        <taxon>Chloroflexota</taxon>
        <taxon>Ardenticatenia</taxon>
        <taxon>Ardenticatenales</taxon>
        <taxon>Ardenticatenaceae</taxon>
        <taxon>Ardenticatena</taxon>
    </lineage>
</organism>
<dbReference type="PANTHER" id="PTHR28630:SF3">
    <property type="entry name" value="PEROXIREDOXIN-LIKE 2C"/>
    <property type="match status" value="1"/>
</dbReference>
<dbReference type="AlphaFoldDB" id="A0A0M8KB51"/>
<reference evidence="2 4" key="2">
    <citation type="submission" date="2015-07" db="EMBL/GenBank/DDBJ databases">
        <title>Whole genome sequence of Ardenticatena maritima DSM 23922.</title>
        <authorList>
            <person name="Hemp J."/>
            <person name="Ward L.M."/>
            <person name="Pace L.A."/>
            <person name="Fischer W.W."/>
        </authorList>
    </citation>
    <scope>NUCLEOTIDE SEQUENCE [LARGE SCALE GENOMIC DNA]</scope>
    <source>
        <strain evidence="2 4">110S</strain>
    </source>
</reference>
<gene>
    <name evidence="1" type="ORF">ARMA_2562</name>
    <name evidence="2" type="ORF">SE16_01315</name>
</gene>
<evidence type="ECO:0000313" key="2">
    <source>
        <dbReference type="EMBL" id="KPL89174.1"/>
    </source>
</evidence>
<reference evidence="1 3" key="1">
    <citation type="journal article" date="2015" name="Genome Announc.">
        <title>Draft Genome Sequence of a Heterotrophic Facultative Anaerobic Thermophilic Bacterium, Ardenticatena maritima Strain 110ST.</title>
        <authorList>
            <person name="Kawaichi S."/>
            <person name="Yoshida T."/>
            <person name="Sako Y."/>
            <person name="Nakamura R."/>
        </authorList>
    </citation>
    <scope>NUCLEOTIDE SEQUENCE [LARGE SCALE GENOMIC DNA]</scope>
    <source>
        <strain evidence="1 3">110S</strain>
    </source>
</reference>
<dbReference type="InterPro" id="IPR032801">
    <property type="entry name" value="PXL2A/B/C"/>
</dbReference>
<dbReference type="InterPro" id="IPR036249">
    <property type="entry name" value="Thioredoxin-like_sf"/>
</dbReference>
<keyword evidence="3" id="KW-1185">Reference proteome</keyword>
<dbReference type="EMBL" id="LGKN01000003">
    <property type="protein sequence ID" value="KPL89174.1"/>
    <property type="molecule type" value="Genomic_DNA"/>
</dbReference>
<dbReference type="EMBL" id="BBZA01000226">
    <property type="protein sequence ID" value="GAP64139.1"/>
    <property type="molecule type" value="Genomic_DNA"/>
</dbReference>
<dbReference type="Gene3D" id="3.40.30.10">
    <property type="entry name" value="Glutaredoxin"/>
    <property type="match status" value="1"/>
</dbReference>
<dbReference type="OrthoDB" id="9809733at2"/>
<dbReference type="PANTHER" id="PTHR28630">
    <property type="match status" value="1"/>
</dbReference>
<evidence type="ECO:0000313" key="3">
    <source>
        <dbReference type="Proteomes" id="UP000037784"/>
    </source>
</evidence>
<dbReference type="InParanoid" id="A0A0M8KB51"/>
<dbReference type="Proteomes" id="UP000050502">
    <property type="component" value="Unassembled WGS sequence"/>
</dbReference>
<evidence type="ECO:0008006" key="5">
    <source>
        <dbReference type="Google" id="ProtNLM"/>
    </source>
</evidence>
<dbReference type="STRING" id="872965.SE16_01315"/>
<sequence>MYRAKTEFERLGARIVLITFGHPYWARAWREETGVDFPILLDEERKTYRAYGLERSASRTYSPRTLWFYVKKVLRGESLRPAKGDPLQLGGDFVIAPDGRIALAHPSREPVDRPSVAELLAAIRHPPP</sequence>
<comment type="caution">
    <text evidence="1">The sequence shown here is derived from an EMBL/GenBank/DDBJ whole genome shotgun (WGS) entry which is preliminary data.</text>
</comment>